<evidence type="ECO:0000313" key="6">
    <source>
        <dbReference type="EMBL" id="MBB5980552.1"/>
    </source>
</evidence>
<feature type="domain" description="Transcriptional regulator LmrA/YxaF-like C-terminal" evidence="5">
    <location>
        <begin position="95"/>
        <end position="194"/>
    </location>
</feature>
<evidence type="ECO:0000313" key="7">
    <source>
        <dbReference type="Proteomes" id="UP000558997"/>
    </source>
</evidence>
<dbReference type="PANTHER" id="PTHR47506:SF3">
    <property type="entry name" value="HTH-TYPE TRANSCRIPTIONAL REGULATOR LMRA"/>
    <property type="match status" value="1"/>
</dbReference>
<organism evidence="6 7">
    <name type="scientific">Kribbella solani</name>
    <dbReference type="NCBI Taxonomy" id="236067"/>
    <lineage>
        <taxon>Bacteria</taxon>
        <taxon>Bacillati</taxon>
        <taxon>Actinomycetota</taxon>
        <taxon>Actinomycetes</taxon>
        <taxon>Propionibacteriales</taxon>
        <taxon>Kribbellaceae</taxon>
        <taxon>Kribbella</taxon>
    </lineage>
</organism>
<reference evidence="6 7" key="1">
    <citation type="submission" date="2020-08" db="EMBL/GenBank/DDBJ databases">
        <title>Sequencing the genomes of 1000 actinobacteria strains.</title>
        <authorList>
            <person name="Klenk H.-P."/>
        </authorList>
    </citation>
    <scope>NUCLEOTIDE SEQUENCE [LARGE SCALE GENOMIC DNA]</scope>
    <source>
        <strain evidence="6 7">DSM 17294</strain>
    </source>
</reference>
<dbReference type="SUPFAM" id="SSF48498">
    <property type="entry name" value="Tetracyclin repressor-like, C-terminal domain"/>
    <property type="match status" value="1"/>
</dbReference>
<dbReference type="SUPFAM" id="SSF46689">
    <property type="entry name" value="Homeodomain-like"/>
    <property type="match status" value="1"/>
</dbReference>
<dbReference type="EMBL" id="JACHNF010000001">
    <property type="protein sequence ID" value="MBB5980552.1"/>
    <property type="molecule type" value="Genomic_DNA"/>
</dbReference>
<name>A0A841DPQ3_9ACTN</name>
<dbReference type="AlphaFoldDB" id="A0A841DPQ3"/>
<dbReference type="Pfam" id="PF21993">
    <property type="entry name" value="TetR_C_13_2"/>
    <property type="match status" value="1"/>
</dbReference>
<evidence type="ECO:0000256" key="1">
    <source>
        <dbReference type="ARBA" id="ARBA00023015"/>
    </source>
</evidence>
<dbReference type="RefSeq" id="WP_184836380.1">
    <property type="nucleotide sequence ID" value="NZ_BAAAVN010000003.1"/>
</dbReference>
<feature type="domain" description="HTH tetR-type" evidence="4">
    <location>
        <begin position="27"/>
        <end position="65"/>
    </location>
</feature>
<comment type="caution">
    <text evidence="6">The sequence shown here is derived from an EMBL/GenBank/DDBJ whole genome shotgun (WGS) entry which is preliminary data.</text>
</comment>
<dbReference type="GO" id="GO:0003677">
    <property type="term" value="F:DNA binding"/>
    <property type="evidence" value="ECO:0007669"/>
    <property type="project" value="UniProtKB-KW"/>
</dbReference>
<dbReference type="InterPro" id="IPR009057">
    <property type="entry name" value="Homeodomain-like_sf"/>
</dbReference>
<proteinExistence type="predicted"/>
<gene>
    <name evidence="6" type="ORF">HDA44_003893</name>
</gene>
<dbReference type="Proteomes" id="UP000558997">
    <property type="component" value="Unassembled WGS sequence"/>
</dbReference>
<keyword evidence="2" id="KW-0238">DNA-binding</keyword>
<evidence type="ECO:0000259" key="5">
    <source>
        <dbReference type="Pfam" id="PF21993"/>
    </source>
</evidence>
<sequence length="210" mass="21881">MSPTEPVRKGAVRKGDAVKSRMAVSMLELIQRQGYAGTGLNAVLEHAGAPKGSLYFHFPGGKEQLGVQAIALAADQFTALIRECLTTDPATELGEAIESAIDALAELMAASDYTLGCPVSVVTLEMGNASEALRTACTDAYDSWAALVEEFLVARKVAPAEAKLLGSAAVSLIEGALIISRARRSPRPLRDAGASLRSLAGAAATPKESR</sequence>
<keyword evidence="1" id="KW-0805">Transcription regulation</keyword>
<dbReference type="InterPro" id="IPR001647">
    <property type="entry name" value="HTH_TetR"/>
</dbReference>
<keyword evidence="7" id="KW-1185">Reference proteome</keyword>
<dbReference type="PANTHER" id="PTHR47506">
    <property type="entry name" value="TRANSCRIPTIONAL REGULATORY PROTEIN"/>
    <property type="match status" value="1"/>
</dbReference>
<dbReference type="Pfam" id="PF00440">
    <property type="entry name" value="TetR_N"/>
    <property type="match status" value="1"/>
</dbReference>
<dbReference type="InterPro" id="IPR036271">
    <property type="entry name" value="Tet_transcr_reg_TetR-rel_C_sf"/>
</dbReference>
<evidence type="ECO:0000256" key="2">
    <source>
        <dbReference type="ARBA" id="ARBA00023125"/>
    </source>
</evidence>
<dbReference type="Gene3D" id="1.10.357.10">
    <property type="entry name" value="Tetracycline Repressor, domain 2"/>
    <property type="match status" value="1"/>
</dbReference>
<accession>A0A841DPQ3</accession>
<keyword evidence="3" id="KW-0804">Transcription</keyword>
<evidence type="ECO:0000259" key="4">
    <source>
        <dbReference type="Pfam" id="PF00440"/>
    </source>
</evidence>
<evidence type="ECO:0000256" key="3">
    <source>
        <dbReference type="ARBA" id="ARBA00023163"/>
    </source>
</evidence>
<dbReference type="InterPro" id="IPR054156">
    <property type="entry name" value="YxaF_TetR_C"/>
</dbReference>
<protein>
    <submittedName>
        <fullName evidence="6">TetR/AcrR family transcriptional repressor of lmrAB and yxaGH operons</fullName>
    </submittedName>
</protein>